<sequence>MIKSTSAMLERSKQRKLSTDADSTVPTSKALTTLTNEAGHQSGQIFGNTFFECHLTIKDNQVHFNSLMEFKTLAAMLIRIEQEQERFFDYHGNFKKKYSALKNAIAANVEK</sequence>
<name>A0A0V1ES94_TRIPS</name>
<evidence type="ECO:0000313" key="2">
    <source>
        <dbReference type="EMBL" id="KRY75891.1"/>
    </source>
</evidence>
<accession>A0A0V1ES94</accession>
<dbReference type="EMBL" id="JYDR01000015">
    <property type="protein sequence ID" value="KRY75891.1"/>
    <property type="molecule type" value="Genomic_DNA"/>
</dbReference>
<dbReference type="AlphaFoldDB" id="A0A0V1ES94"/>
<proteinExistence type="predicted"/>
<gene>
    <name evidence="2" type="ORF">T4A_13899</name>
</gene>
<comment type="caution">
    <text evidence="2">The sequence shown here is derived from an EMBL/GenBank/DDBJ whole genome shotgun (WGS) entry which is preliminary data.</text>
</comment>
<evidence type="ECO:0000256" key="1">
    <source>
        <dbReference type="SAM" id="MobiDB-lite"/>
    </source>
</evidence>
<evidence type="ECO:0000313" key="3">
    <source>
        <dbReference type="Proteomes" id="UP000054632"/>
    </source>
</evidence>
<feature type="region of interest" description="Disordered" evidence="1">
    <location>
        <begin position="1"/>
        <end position="24"/>
    </location>
</feature>
<organism evidence="2 3">
    <name type="scientific">Trichinella pseudospiralis</name>
    <name type="common">Parasitic roundworm</name>
    <dbReference type="NCBI Taxonomy" id="6337"/>
    <lineage>
        <taxon>Eukaryota</taxon>
        <taxon>Metazoa</taxon>
        <taxon>Ecdysozoa</taxon>
        <taxon>Nematoda</taxon>
        <taxon>Enoplea</taxon>
        <taxon>Dorylaimia</taxon>
        <taxon>Trichinellida</taxon>
        <taxon>Trichinellidae</taxon>
        <taxon>Trichinella</taxon>
    </lineage>
</organism>
<dbReference type="Proteomes" id="UP000054632">
    <property type="component" value="Unassembled WGS sequence"/>
</dbReference>
<reference evidence="2 3" key="1">
    <citation type="submission" date="2015-01" db="EMBL/GenBank/DDBJ databases">
        <title>Evolution of Trichinella species and genotypes.</title>
        <authorList>
            <person name="Korhonen P.K."/>
            <person name="Edoardo P."/>
            <person name="Giuseppe L.R."/>
            <person name="Gasser R.B."/>
        </authorList>
    </citation>
    <scope>NUCLEOTIDE SEQUENCE [LARGE SCALE GENOMIC DNA]</scope>
    <source>
        <strain evidence="2">ISS13</strain>
    </source>
</reference>
<protein>
    <submittedName>
        <fullName evidence="2">Uncharacterized protein</fullName>
    </submittedName>
</protein>